<keyword evidence="1" id="KW-0472">Membrane</keyword>
<accession>A0A6C0BFL1</accession>
<sequence length="65" mass="7544">MSQKTVFVPETITYMPKYVYVMIILILIIVCLSVVIDNMRKYRCPDCICSDKYKDKDKSGLNSTD</sequence>
<evidence type="ECO:0000256" key="1">
    <source>
        <dbReference type="SAM" id="Phobius"/>
    </source>
</evidence>
<feature type="transmembrane region" description="Helical" evidence="1">
    <location>
        <begin position="18"/>
        <end position="36"/>
    </location>
</feature>
<name>A0A6C0BFL1_9ZZZZ</name>
<proteinExistence type="predicted"/>
<reference evidence="2" key="1">
    <citation type="journal article" date="2020" name="Nature">
        <title>Giant virus diversity and host interactions through global metagenomics.</title>
        <authorList>
            <person name="Schulz F."/>
            <person name="Roux S."/>
            <person name="Paez-Espino D."/>
            <person name="Jungbluth S."/>
            <person name="Walsh D.A."/>
            <person name="Denef V.J."/>
            <person name="McMahon K.D."/>
            <person name="Konstantinidis K.T."/>
            <person name="Eloe-Fadrosh E.A."/>
            <person name="Kyrpides N.C."/>
            <person name="Woyke T."/>
        </authorList>
    </citation>
    <scope>NUCLEOTIDE SEQUENCE</scope>
    <source>
        <strain evidence="2">GVMAG-M-3300010160-60</strain>
    </source>
</reference>
<protein>
    <submittedName>
        <fullName evidence="2">Uncharacterized protein</fullName>
    </submittedName>
</protein>
<organism evidence="2">
    <name type="scientific">viral metagenome</name>
    <dbReference type="NCBI Taxonomy" id="1070528"/>
    <lineage>
        <taxon>unclassified sequences</taxon>
        <taxon>metagenomes</taxon>
        <taxon>organismal metagenomes</taxon>
    </lineage>
</organism>
<dbReference type="AlphaFoldDB" id="A0A6C0BFL1"/>
<keyword evidence="1" id="KW-1133">Transmembrane helix</keyword>
<dbReference type="EMBL" id="MN739133">
    <property type="protein sequence ID" value="QHS90379.1"/>
    <property type="molecule type" value="Genomic_DNA"/>
</dbReference>
<evidence type="ECO:0000313" key="2">
    <source>
        <dbReference type="EMBL" id="QHS90379.1"/>
    </source>
</evidence>
<keyword evidence="1" id="KW-0812">Transmembrane</keyword>